<protein>
    <submittedName>
        <fullName evidence="1">Uncharacterized protein</fullName>
    </submittedName>
</protein>
<dbReference type="Proteomes" id="UP001489004">
    <property type="component" value="Unassembled WGS sequence"/>
</dbReference>
<reference evidence="1 2" key="1">
    <citation type="journal article" date="2024" name="Nat. Commun.">
        <title>Phylogenomics reveals the evolutionary origins of lichenization in chlorophyte algae.</title>
        <authorList>
            <person name="Puginier C."/>
            <person name="Libourel C."/>
            <person name="Otte J."/>
            <person name="Skaloud P."/>
            <person name="Haon M."/>
            <person name="Grisel S."/>
            <person name="Petersen M."/>
            <person name="Berrin J.G."/>
            <person name="Delaux P.M."/>
            <person name="Dal Grande F."/>
            <person name="Keller J."/>
        </authorList>
    </citation>
    <scope>NUCLEOTIDE SEQUENCE [LARGE SCALE GENOMIC DNA]</scope>
    <source>
        <strain evidence="1 2">SAG 2043</strain>
    </source>
</reference>
<comment type="caution">
    <text evidence="1">The sequence shown here is derived from an EMBL/GenBank/DDBJ whole genome shotgun (WGS) entry which is preliminary data.</text>
</comment>
<dbReference type="AlphaFoldDB" id="A0AAW1PDA9"/>
<proteinExistence type="predicted"/>
<keyword evidence="2" id="KW-1185">Reference proteome</keyword>
<name>A0AAW1PDA9_9CHLO</name>
<evidence type="ECO:0000313" key="2">
    <source>
        <dbReference type="Proteomes" id="UP001489004"/>
    </source>
</evidence>
<sequence>MADACIFPGTNMTTAVGKMSISSVEVRLPRHQPAASIRLHSFHLPMAVSSSPAAWANSERAEGLAGFLVPGNATGA</sequence>
<gene>
    <name evidence="1" type="ORF">WJX72_003422</name>
</gene>
<organism evidence="1 2">
    <name type="scientific">[Myrmecia] bisecta</name>
    <dbReference type="NCBI Taxonomy" id="41462"/>
    <lineage>
        <taxon>Eukaryota</taxon>
        <taxon>Viridiplantae</taxon>
        <taxon>Chlorophyta</taxon>
        <taxon>core chlorophytes</taxon>
        <taxon>Trebouxiophyceae</taxon>
        <taxon>Trebouxiales</taxon>
        <taxon>Trebouxiaceae</taxon>
        <taxon>Myrmecia</taxon>
    </lineage>
</organism>
<accession>A0AAW1PDA9</accession>
<evidence type="ECO:0000313" key="1">
    <source>
        <dbReference type="EMBL" id="KAK9811406.1"/>
    </source>
</evidence>
<dbReference type="EMBL" id="JALJOR010000009">
    <property type="protein sequence ID" value="KAK9811406.1"/>
    <property type="molecule type" value="Genomic_DNA"/>
</dbReference>